<proteinExistence type="predicted"/>
<dbReference type="Proteomes" id="UP001148737">
    <property type="component" value="Unassembled WGS sequence"/>
</dbReference>
<dbReference type="EMBL" id="JANAKD010000691">
    <property type="protein sequence ID" value="KAJ3490408.1"/>
    <property type="molecule type" value="Genomic_DNA"/>
</dbReference>
<sequence length="938" mass="104627">MDPATSMLVSWIKDQKPKGPSMKNTQTFYRNLEEALDVRRADHSLFTRTMSAWKFGKAIDFCSNDLLSLGSGGQIREAFLEELSKHPDFNLYSGGSRLMDGNYSYIEEVEREIAEFHGSETALIVNSGYEANGAIFAAIPRPGDAIIYDELVHASVHDGLVHSLALCKVPFKHSDVDAFEEALQSVIDSQPLIRDGSRTILVAVESVYSMDGDICPLLELMQVAKDVCGSKVSVEFIVDEAHATGILGPNGGAVILGNASVRTALMNFARSVIFTTAPSFPGVAAVRAGYNLLRSGATQKAQAHIPELVQYFFKTITASEIWKEASTMGILSIPLLDEHKTHDFTTHIVPVWTRDRYNYWLVFHLQLSGICAFPINYPTVPKGQSRIRVMFHGQNTEAEVDSLVEALCSFAKEMIGIEKGGEAVQKVPKAAQKVYALMASAATAAAIMETFLLWYFFRMVYIRFIKQEHHGALLLSMAEHTPNEGLLCLNEGLQDRVLAVSLPVIADILVRKTYDFIKPQNVRDFMRHFLGEGLIIAEGKRHKWLRNNSKEPFNYRHIKDLYPMMWEKALAFQTAIEDDIKRHEDARNSETQVPVPLELSSWAAKVTFDVIGIAGLGRDFNLLQNAEDQLVNDYEGVTGDHMLLYFVMSMWLSFEFVQMLPWEKNKYFMEKTTSLKKICKRLIGSKREKIRLNGDNHFDILALLIKSGNFSDEELGDQLLTYIVAGDLTTRHDTASATLAWACFLLVQNPEWQIALRDEIRRAQLPNSKFSEADLFNGSDTVASILEGLPILNGVLNETLRLYPTVPVTTRVAACDTSLGNYFIPKGTEILVSPWAVNRSPEHWGSDADRFNPDRWIEDGRPTNSGGAESNYALLTFLHGPRSCIGQGFAKAELRCLLAAMVSKFEWTLATDEASVVPAGAITIRPHNGLHLNIKVAS</sequence>
<reference evidence="1" key="1">
    <citation type="submission" date="2022-07" db="EMBL/GenBank/DDBJ databases">
        <title>Genome Sequence of Lecanicillium saksenae.</title>
        <authorList>
            <person name="Buettner E."/>
        </authorList>
    </citation>
    <scope>NUCLEOTIDE SEQUENCE</scope>
    <source>
        <strain evidence="1">VT-O1</strain>
    </source>
</reference>
<protein>
    <submittedName>
        <fullName evidence="1">Uncharacterized protein</fullName>
    </submittedName>
</protein>
<accession>A0ACC1QUN1</accession>
<comment type="caution">
    <text evidence="1">The sequence shown here is derived from an EMBL/GenBank/DDBJ whole genome shotgun (WGS) entry which is preliminary data.</text>
</comment>
<organism evidence="1 2">
    <name type="scientific">Lecanicillium saksenae</name>
    <dbReference type="NCBI Taxonomy" id="468837"/>
    <lineage>
        <taxon>Eukaryota</taxon>
        <taxon>Fungi</taxon>
        <taxon>Dikarya</taxon>
        <taxon>Ascomycota</taxon>
        <taxon>Pezizomycotina</taxon>
        <taxon>Sordariomycetes</taxon>
        <taxon>Hypocreomycetidae</taxon>
        <taxon>Hypocreales</taxon>
        <taxon>Cordycipitaceae</taxon>
        <taxon>Lecanicillium</taxon>
    </lineage>
</organism>
<evidence type="ECO:0000313" key="1">
    <source>
        <dbReference type="EMBL" id="KAJ3490408.1"/>
    </source>
</evidence>
<keyword evidence="2" id="KW-1185">Reference proteome</keyword>
<name>A0ACC1QUN1_9HYPO</name>
<gene>
    <name evidence="1" type="ORF">NLG97_g5789</name>
</gene>
<evidence type="ECO:0000313" key="2">
    <source>
        <dbReference type="Proteomes" id="UP001148737"/>
    </source>
</evidence>